<dbReference type="InterPro" id="IPR036866">
    <property type="entry name" value="RibonucZ/Hydroxyglut_hydro"/>
</dbReference>
<dbReference type="PATRIC" id="fig|1543721.4.peg.1975"/>
<organism evidence="2 3">
    <name type="scientific">Sedimenticola thiotaurini</name>
    <dbReference type="NCBI Taxonomy" id="1543721"/>
    <lineage>
        <taxon>Bacteria</taxon>
        <taxon>Pseudomonadati</taxon>
        <taxon>Pseudomonadota</taxon>
        <taxon>Gammaproteobacteria</taxon>
        <taxon>Chromatiales</taxon>
        <taxon>Sedimenticolaceae</taxon>
        <taxon>Sedimenticola</taxon>
    </lineage>
</organism>
<dbReference type="EMBL" id="CP011412">
    <property type="protein sequence ID" value="AKH20552.1"/>
    <property type="molecule type" value="Genomic_DNA"/>
</dbReference>
<proteinExistence type="predicted"/>
<reference evidence="2 3" key="1">
    <citation type="journal article" date="2015" name="Genome Announc.">
        <title>Complete Genome Sequence of Sedimenticola thiotaurini Strain SIP-G1, a Polyphosphate- and Polyhydroxyalkanoate-Accumulating Sulfur-Oxidizing Gammaproteobacterium Isolated from Salt Marsh Sediments.</title>
        <authorList>
            <person name="Flood B.E."/>
            <person name="Jones D.S."/>
            <person name="Bailey J.V."/>
        </authorList>
    </citation>
    <scope>NUCLEOTIDE SEQUENCE [LARGE SCALE GENOMIC DNA]</scope>
    <source>
        <strain evidence="2 3">SIP-G1</strain>
    </source>
</reference>
<dbReference type="Proteomes" id="UP000034410">
    <property type="component" value="Chromosome"/>
</dbReference>
<dbReference type="CDD" id="cd07726">
    <property type="entry name" value="ST1585-like_MBL-fold"/>
    <property type="match status" value="1"/>
</dbReference>
<protein>
    <recommendedName>
        <fullName evidence="1">Metallo-beta-lactamase domain-containing protein</fullName>
    </recommendedName>
</protein>
<keyword evidence="3" id="KW-1185">Reference proteome</keyword>
<evidence type="ECO:0000259" key="1">
    <source>
        <dbReference type="SMART" id="SM00849"/>
    </source>
</evidence>
<dbReference type="PANTHER" id="PTHR42951:SF22">
    <property type="entry name" value="METALLO BETA-LACTAMASE SUPERFAMILY LIPOPROTEIN"/>
    <property type="match status" value="1"/>
</dbReference>
<accession>A0A0F7JXW9</accession>
<dbReference type="InterPro" id="IPR050855">
    <property type="entry name" value="NDM-1-like"/>
</dbReference>
<dbReference type="AlphaFoldDB" id="A0A0F7JXW9"/>
<dbReference type="InterPro" id="IPR001279">
    <property type="entry name" value="Metallo-B-lactamas"/>
</dbReference>
<dbReference type="SUPFAM" id="SSF56281">
    <property type="entry name" value="Metallo-hydrolase/oxidoreductase"/>
    <property type="match status" value="1"/>
</dbReference>
<dbReference type="Pfam" id="PF00753">
    <property type="entry name" value="Lactamase_B"/>
    <property type="match status" value="1"/>
</dbReference>
<sequence length="322" mass="36538">MRWTNLVKLSYQDLGQGIFCIDTFYYRPNLDGCYLIQQGDQAALIDAGTSHVAPAVMELLKLRGLTPEQVKYVIPTHVHLDHAGGTGQLMAMLPEAEMIIHPRGARHMNHPEKIIAGTIAVYGEEIFKERYGAILPVPEARTIAAEDGFEFSLGGRTLRCIHTEGHARHHLCIWDQQSRGLFTGDTFGISYRELDSDQGPFMFLPSTPIDFDPEAWHDSLERLCRLDPTQLYLTHFCRIDQPALRAKVLHKEIDDYVAIALNAGGEQREQQIHQELTHYYQEQLRQHGSPLSSAEIDQVLGMDIALCAQGLEVWLKRREKQK</sequence>
<name>A0A0F7JXW9_9GAMM</name>
<evidence type="ECO:0000313" key="2">
    <source>
        <dbReference type="EMBL" id="AKH20552.1"/>
    </source>
</evidence>
<dbReference type="KEGG" id="seds:AAY24_09510"/>
<dbReference type="SMART" id="SM00849">
    <property type="entry name" value="Lactamase_B"/>
    <property type="match status" value="1"/>
</dbReference>
<evidence type="ECO:0000313" key="3">
    <source>
        <dbReference type="Proteomes" id="UP000034410"/>
    </source>
</evidence>
<dbReference type="Gene3D" id="3.60.15.10">
    <property type="entry name" value="Ribonuclease Z/Hydroxyacylglutathione hydrolase-like"/>
    <property type="match status" value="1"/>
</dbReference>
<feature type="domain" description="Metallo-beta-lactamase" evidence="1">
    <location>
        <begin position="30"/>
        <end position="235"/>
    </location>
</feature>
<gene>
    <name evidence="2" type="ORF">AAY24_09510</name>
</gene>
<dbReference type="InterPro" id="IPR037482">
    <property type="entry name" value="ST1585_MBL-fold"/>
</dbReference>
<dbReference type="PANTHER" id="PTHR42951">
    <property type="entry name" value="METALLO-BETA-LACTAMASE DOMAIN-CONTAINING"/>
    <property type="match status" value="1"/>
</dbReference>
<dbReference type="OrthoDB" id="9802991at2"/>